<evidence type="ECO:0008006" key="5">
    <source>
        <dbReference type="Google" id="ProtNLM"/>
    </source>
</evidence>
<dbReference type="EMBL" id="MCFD01000006">
    <property type="protein sequence ID" value="ORX70114.1"/>
    <property type="molecule type" value="Genomic_DNA"/>
</dbReference>
<proteinExistence type="predicted"/>
<protein>
    <recommendedName>
        <fullName evidence="5">Chitin-binding type-4 domain-containing protein</fullName>
    </recommendedName>
</protein>
<comment type="caution">
    <text evidence="3">The sequence shown here is derived from an EMBL/GenBank/DDBJ whole genome shotgun (WGS) entry which is preliminary data.</text>
</comment>
<gene>
    <name evidence="3" type="ORF">DL89DRAFT_283714</name>
</gene>
<feature type="chain" id="PRO_5010995998" description="Chitin-binding type-4 domain-containing protein" evidence="2">
    <location>
        <begin position="20"/>
        <end position="388"/>
    </location>
</feature>
<reference evidence="3 4" key="1">
    <citation type="submission" date="2016-07" db="EMBL/GenBank/DDBJ databases">
        <title>Pervasive Adenine N6-methylation of Active Genes in Fungi.</title>
        <authorList>
            <consortium name="DOE Joint Genome Institute"/>
            <person name="Mondo S.J."/>
            <person name="Dannebaum R.O."/>
            <person name="Kuo R.C."/>
            <person name="Labutti K."/>
            <person name="Haridas S."/>
            <person name="Kuo A."/>
            <person name="Salamov A."/>
            <person name="Ahrendt S.R."/>
            <person name="Lipzen A."/>
            <person name="Sullivan W."/>
            <person name="Andreopoulos W.B."/>
            <person name="Clum A."/>
            <person name="Lindquist E."/>
            <person name="Daum C."/>
            <person name="Ramamoorthy G.K."/>
            <person name="Gryganskyi A."/>
            <person name="Culley D."/>
            <person name="Magnuson J.K."/>
            <person name="James T.Y."/>
            <person name="O'Malley M.A."/>
            <person name="Stajich J.E."/>
            <person name="Spatafora J.W."/>
            <person name="Visel A."/>
            <person name="Grigoriev I.V."/>
        </authorList>
    </citation>
    <scope>NUCLEOTIDE SEQUENCE [LARGE SCALE GENOMIC DNA]</scope>
    <source>
        <strain evidence="3 4">ATCC 12442</strain>
    </source>
</reference>
<feature type="signal peptide" evidence="2">
    <location>
        <begin position="1"/>
        <end position="19"/>
    </location>
</feature>
<feature type="compositionally biased region" description="Polar residues" evidence="1">
    <location>
        <begin position="350"/>
        <end position="377"/>
    </location>
</feature>
<evidence type="ECO:0000313" key="3">
    <source>
        <dbReference type="EMBL" id="ORX70114.1"/>
    </source>
</evidence>
<evidence type="ECO:0000256" key="2">
    <source>
        <dbReference type="SAM" id="SignalP"/>
    </source>
</evidence>
<dbReference type="RefSeq" id="XP_040743752.1">
    <property type="nucleotide sequence ID" value="XM_040889749.1"/>
</dbReference>
<organism evidence="3 4">
    <name type="scientific">Linderina pennispora</name>
    <dbReference type="NCBI Taxonomy" id="61395"/>
    <lineage>
        <taxon>Eukaryota</taxon>
        <taxon>Fungi</taxon>
        <taxon>Fungi incertae sedis</taxon>
        <taxon>Zoopagomycota</taxon>
        <taxon>Kickxellomycotina</taxon>
        <taxon>Kickxellomycetes</taxon>
        <taxon>Kickxellales</taxon>
        <taxon>Kickxellaceae</taxon>
        <taxon>Linderina</taxon>
    </lineage>
</organism>
<dbReference type="STRING" id="61395.A0A1Y1WAD9"/>
<evidence type="ECO:0000256" key="1">
    <source>
        <dbReference type="SAM" id="MobiDB-lite"/>
    </source>
</evidence>
<keyword evidence="2" id="KW-0732">Signal</keyword>
<dbReference type="GeneID" id="63806397"/>
<accession>A0A1Y1WAD9</accession>
<feature type="region of interest" description="Disordered" evidence="1">
    <location>
        <begin position="232"/>
        <end position="262"/>
    </location>
</feature>
<feature type="region of interest" description="Disordered" evidence="1">
    <location>
        <begin position="321"/>
        <end position="388"/>
    </location>
</feature>
<name>A0A1Y1WAD9_9FUNG</name>
<dbReference type="AlphaFoldDB" id="A0A1Y1WAD9"/>
<sequence>MHFSSSVLAATALVASCAGHGILNSPPPRGNKKWYGTCSAGSGCKGPCDSAKADAPFNDIYVPKKYIKRGSELTVGWDRLNHPGGFVRLAMVPFNQSDSWSAFNENVLKYTCYETNCGPSDPNHNSFGHLNGPGNAPCSTKVTVPKNIPDNTAVTLQWIWYGGGIYYGEKDTSFGEYYGCSDMIVAGGEFADAKPEATFQGGDVTYPNTDTCKYWGSNKVGDCNFGDRYPSPKEGDLLSQSLEPCMRGPEKQGKPAGISGSSPAYPIVPHAAAVNAPVASSSAAAPATTEAAPAYSSEAASASSSNAASASSSEAAPAYSSEAAPASSSEAAPATSEAAPATSASAPADNYSTVAGETTSAPVSPATSNSPIASASASKCIPRPTAAY</sequence>
<keyword evidence="4" id="KW-1185">Reference proteome</keyword>
<dbReference type="OrthoDB" id="2342176at2759"/>
<evidence type="ECO:0000313" key="4">
    <source>
        <dbReference type="Proteomes" id="UP000193922"/>
    </source>
</evidence>
<dbReference type="Proteomes" id="UP000193922">
    <property type="component" value="Unassembled WGS sequence"/>
</dbReference>
<feature type="compositionally biased region" description="Low complexity" evidence="1">
    <location>
        <begin position="321"/>
        <end position="348"/>
    </location>
</feature>